<reference evidence="1 2" key="1">
    <citation type="journal article" date="2023" name="Arcadia Sci">
        <title>De novo assembly of a long-read Amblyomma americanum tick genome.</title>
        <authorList>
            <person name="Chou S."/>
            <person name="Poskanzer K.E."/>
            <person name="Rollins M."/>
            <person name="Thuy-Boun P.S."/>
        </authorList>
    </citation>
    <scope>NUCLEOTIDE SEQUENCE [LARGE SCALE GENOMIC DNA]</scope>
    <source>
        <strain evidence="1">F_SG_1</strain>
        <tissue evidence="1">Salivary glands</tissue>
    </source>
</reference>
<sequence length="448" mass="46916">MPLHRSSLRHHYVTVTNASESLLDLCFTAQTTGLESGALISEGLVQGEAPARSSGACGHELCWLGLVCDPVDGTTCCLVCCVHLLLHWSHLWSVPRAAAAAQALAAALRDLPRPPPGPLRTAAALPVWSLAAAALHSFMAQTPDPEARKAACDGVCCALTFLSLSGSPEAPRLVRSAVEEVVDGVCLSGGPSVKTEAQLSLLAMLAGMDTAAVAGVVASRTGEVCDALSRLLLPPSCREGALFSVACLLARLSREGGLVLRQQQVLSQLLRQSAAALRSAAPHRLHVDLLQSLCQLLPVAAVLEEDSCAVTKGEESSSLAELLCSLKCVLLQAQQGSVRIAAVKCISALVCTQAAPLCARLHLPDVLVECLVSAADTLFLESVVECLLLFSQRPALLESLITAYVASVSKNPGGLNSRSLPWPYLVSVPTLKPCGCVHRDKNSCLKSP</sequence>
<keyword evidence="2" id="KW-1185">Reference proteome</keyword>
<name>A0AAQ4EAV8_AMBAM</name>
<protein>
    <submittedName>
        <fullName evidence="1">Uncharacterized protein</fullName>
    </submittedName>
</protein>
<gene>
    <name evidence="1" type="ORF">V5799_024839</name>
</gene>
<organism evidence="1 2">
    <name type="scientific">Amblyomma americanum</name>
    <name type="common">Lone star tick</name>
    <dbReference type="NCBI Taxonomy" id="6943"/>
    <lineage>
        <taxon>Eukaryota</taxon>
        <taxon>Metazoa</taxon>
        <taxon>Ecdysozoa</taxon>
        <taxon>Arthropoda</taxon>
        <taxon>Chelicerata</taxon>
        <taxon>Arachnida</taxon>
        <taxon>Acari</taxon>
        <taxon>Parasitiformes</taxon>
        <taxon>Ixodida</taxon>
        <taxon>Ixodoidea</taxon>
        <taxon>Ixodidae</taxon>
        <taxon>Amblyomminae</taxon>
        <taxon>Amblyomma</taxon>
    </lineage>
</organism>
<accession>A0AAQ4EAV8</accession>
<dbReference type="Proteomes" id="UP001321473">
    <property type="component" value="Unassembled WGS sequence"/>
</dbReference>
<dbReference type="EMBL" id="JARKHS020019107">
    <property type="protein sequence ID" value="KAK8771917.1"/>
    <property type="molecule type" value="Genomic_DNA"/>
</dbReference>
<comment type="caution">
    <text evidence="1">The sequence shown here is derived from an EMBL/GenBank/DDBJ whole genome shotgun (WGS) entry which is preliminary data.</text>
</comment>
<dbReference type="AlphaFoldDB" id="A0AAQ4EAV8"/>
<proteinExistence type="predicted"/>
<evidence type="ECO:0000313" key="1">
    <source>
        <dbReference type="EMBL" id="KAK8771917.1"/>
    </source>
</evidence>
<evidence type="ECO:0000313" key="2">
    <source>
        <dbReference type="Proteomes" id="UP001321473"/>
    </source>
</evidence>